<evidence type="ECO:0000313" key="1">
    <source>
        <dbReference type="EMBL" id="SVD55637.1"/>
    </source>
</evidence>
<sequence length="51" mass="5847">MKKLFIFLAISIPFAQKLDPIDISYQELRTLVENASRASQKVFVEDFTGLN</sequence>
<protein>
    <submittedName>
        <fullName evidence="1">Uncharacterized protein</fullName>
    </submittedName>
</protein>
<organism evidence="1">
    <name type="scientific">marine metagenome</name>
    <dbReference type="NCBI Taxonomy" id="408172"/>
    <lineage>
        <taxon>unclassified sequences</taxon>
        <taxon>metagenomes</taxon>
        <taxon>ecological metagenomes</taxon>
    </lineage>
</organism>
<gene>
    <name evidence="1" type="ORF">METZ01_LOCUS408491</name>
</gene>
<dbReference type="EMBL" id="UINC01158217">
    <property type="protein sequence ID" value="SVD55637.1"/>
    <property type="molecule type" value="Genomic_DNA"/>
</dbReference>
<reference evidence="1" key="1">
    <citation type="submission" date="2018-05" db="EMBL/GenBank/DDBJ databases">
        <authorList>
            <person name="Lanie J.A."/>
            <person name="Ng W.-L."/>
            <person name="Kazmierczak K.M."/>
            <person name="Andrzejewski T.M."/>
            <person name="Davidsen T.M."/>
            <person name="Wayne K.J."/>
            <person name="Tettelin H."/>
            <person name="Glass J.I."/>
            <person name="Rusch D."/>
            <person name="Podicherti R."/>
            <person name="Tsui H.-C.T."/>
            <person name="Winkler M.E."/>
        </authorList>
    </citation>
    <scope>NUCLEOTIDE SEQUENCE</scope>
</reference>
<name>A0A382W9W7_9ZZZZ</name>
<dbReference type="AlphaFoldDB" id="A0A382W9W7"/>
<accession>A0A382W9W7</accession>
<proteinExistence type="predicted"/>